<evidence type="ECO:0000256" key="2">
    <source>
        <dbReference type="ARBA" id="ARBA00005866"/>
    </source>
</evidence>
<dbReference type="InterPro" id="IPR025532">
    <property type="entry name" value="G6P_1-epimerase"/>
</dbReference>
<keyword evidence="5" id="KW-0732">Signal</keyword>
<proteinExistence type="inferred from homology"/>
<feature type="signal peptide" evidence="5">
    <location>
        <begin position="1"/>
        <end position="20"/>
    </location>
</feature>
<comment type="catalytic activity">
    <reaction evidence="1">
        <text>alpha-D-glucose 6-phosphate = beta-D-glucose 6-phosphate</text>
        <dbReference type="Rhea" id="RHEA:16249"/>
        <dbReference type="ChEBI" id="CHEBI:58225"/>
        <dbReference type="ChEBI" id="CHEBI:58247"/>
        <dbReference type="EC" id="5.1.3.15"/>
    </reaction>
</comment>
<dbReference type="InterPro" id="IPR008183">
    <property type="entry name" value="Aldose_1/G6P_1-epimerase"/>
</dbReference>
<dbReference type="AlphaFoldDB" id="A0A7S4ABN7"/>
<protein>
    <recommendedName>
        <fullName evidence="3">glucose-6-phosphate 1-epimerase</fullName>
        <ecNumber evidence="3">5.1.3.15</ecNumber>
    </recommendedName>
</protein>
<sequence>MKFSLVSIAAIASCASYASAFTVQGPSASRTSVVLQASRKAQKIASRTAWAQKRGLDDSVAVASADSGLMKNDEGLEYVRLVSASGASSEIYLLGGVVTSFKDAEGTEFIAVRPDAKMDGSKPISGGLSHCWPQFGPGEIQQHGFARNVNWSVVSSTDTTVELEMLPSDYTKEIWDKEFACRFTVELGDDELKTNMNVKNTGSEESFDFQAALHSYFTVSSLENLEITGSFEGKEFLNKLAGDGGEMQTEERSAITITEEYDRVYTGVNDPVLKDTGSGKALNVVNEAGWEDTVLWNPYGDEGMGFNNFVCVESVKFDPVTLAAGSSWDGVLVLKPEKL</sequence>
<dbReference type="EC" id="5.1.3.15" evidence="3"/>
<evidence type="ECO:0000256" key="4">
    <source>
        <dbReference type="ARBA" id="ARBA00023235"/>
    </source>
</evidence>
<dbReference type="PANTHER" id="PTHR11122">
    <property type="entry name" value="APOSPORY-ASSOCIATED PROTEIN C-RELATED"/>
    <property type="match status" value="1"/>
</dbReference>
<gene>
    <name evidence="6" type="ORF">PAUS00366_LOCUS2816</name>
</gene>
<reference evidence="6" key="1">
    <citation type="submission" date="2021-01" db="EMBL/GenBank/DDBJ databases">
        <authorList>
            <person name="Corre E."/>
            <person name="Pelletier E."/>
            <person name="Niang G."/>
            <person name="Scheremetjew M."/>
            <person name="Finn R."/>
            <person name="Kale V."/>
            <person name="Holt S."/>
            <person name="Cochrane G."/>
            <person name="Meng A."/>
            <person name="Brown T."/>
            <person name="Cohen L."/>
        </authorList>
    </citation>
    <scope>NUCLEOTIDE SEQUENCE</scope>
    <source>
        <strain evidence="6">10249 10 AB</strain>
    </source>
</reference>
<keyword evidence="4" id="KW-0413">Isomerase</keyword>
<dbReference type="GO" id="GO:0005975">
    <property type="term" value="P:carbohydrate metabolic process"/>
    <property type="evidence" value="ECO:0007669"/>
    <property type="project" value="InterPro"/>
</dbReference>
<evidence type="ECO:0000313" key="6">
    <source>
        <dbReference type="EMBL" id="CAE0710096.1"/>
    </source>
</evidence>
<dbReference type="Pfam" id="PF01263">
    <property type="entry name" value="Aldose_epim"/>
    <property type="match status" value="1"/>
</dbReference>
<feature type="chain" id="PRO_5030908577" description="glucose-6-phosphate 1-epimerase" evidence="5">
    <location>
        <begin position="21"/>
        <end position="339"/>
    </location>
</feature>
<name>A0A7S4ABN7_9STRA</name>
<comment type="similarity">
    <text evidence="2">Belongs to the glucose-6-phosphate 1-epimerase family.</text>
</comment>
<dbReference type="EMBL" id="HBIX01003640">
    <property type="protein sequence ID" value="CAE0710096.1"/>
    <property type="molecule type" value="Transcribed_RNA"/>
</dbReference>
<accession>A0A7S4ABN7</accession>
<dbReference type="Gene3D" id="2.70.98.10">
    <property type="match status" value="1"/>
</dbReference>
<evidence type="ECO:0000256" key="5">
    <source>
        <dbReference type="SAM" id="SignalP"/>
    </source>
</evidence>
<evidence type="ECO:0000256" key="3">
    <source>
        <dbReference type="ARBA" id="ARBA00012083"/>
    </source>
</evidence>
<dbReference type="InterPro" id="IPR011013">
    <property type="entry name" value="Gal_mutarotase_sf_dom"/>
</dbReference>
<dbReference type="GO" id="GO:0030246">
    <property type="term" value="F:carbohydrate binding"/>
    <property type="evidence" value="ECO:0007669"/>
    <property type="project" value="InterPro"/>
</dbReference>
<dbReference type="PANTHER" id="PTHR11122:SF39">
    <property type="entry name" value="GLUCOSE-6-PHOSPHATE 1-EPIMERASE"/>
    <property type="match status" value="1"/>
</dbReference>
<dbReference type="GO" id="GO:0047938">
    <property type="term" value="F:glucose-6-phosphate 1-epimerase activity"/>
    <property type="evidence" value="ECO:0007669"/>
    <property type="project" value="UniProtKB-EC"/>
</dbReference>
<dbReference type="GO" id="GO:0005737">
    <property type="term" value="C:cytoplasm"/>
    <property type="evidence" value="ECO:0007669"/>
    <property type="project" value="TreeGrafter"/>
</dbReference>
<dbReference type="InterPro" id="IPR014718">
    <property type="entry name" value="GH-type_carb-bd"/>
</dbReference>
<dbReference type="CDD" id="cd09020">
    <property type="entry name" value="D-hex-6-P-epi_like"/>
    <property type="match status" value="1"/>
</dbReference>
<evidence type="ECO:0000256" key="1">
    <source>
        <dbReference type="ARBA" id="ARBA00001096"/>
    </source>
</evidence>
<organism evidence="6">
    <name type="scientific">Pseudo-nitzschia australis</name>
    <dbReference type="NCBI Taxonomy" id="44445"/>
    <lineage>
        <taxon>Eukaryota</taxon>
        <taxon>Sar</taxon>
        <taxon>Stramenopiles</taxon>
        <taxon>Ochrophyta</taxon>
        <taxon>Bacillariophyta</taxon>
        <taxon>Bacillariophyceae</taxon>
        <taxon>Bacillariophycidae</taxon>
        <taxon>Bacillariales</taxon>
        <taxon>Bacillariaceae</taxon>
        <taxon>Pseudo-nitzschia</taxon>
    </lineage>
</organism>
<dbReference type="SUPFAM" id="SSF74650">
    <property type="entry name" value="Galactose mutarotase-like"/>
    <property type="match status" value="1"/>
</dbReference>